<dbReference type="GeneID" id="42528696"/>
<gene>
    <name evidence="1" type="ORF">BDBG_16643</name>
</gene>
<evidence type="ECO:0000313" key="1">
    <source>
        <dbReference type="EMBL" id="OAT06492.1"/>
    </source>
</evidence>
<dbReference type="KEGG" id="bgh:BDBG_16643"/>
<protein>
    <recommendedName>
        <fullName evidence="3">Aminoglycoside phosphotransferase domain-containing protein</fullName>
    </recommendedName>
</protein>
<dbReference type="Proteomes" id="UP000002038">
    <property type="component" value="Unassembled WGS sequence"/>
</dbReference>
<dbReference type="OrthoDB" id="2906425at2759"/>
<keyword evidence="2" id="KW-1185">Reference proteome</keyword>
<dbReference type="VEuPathDB" id="FungiDB:BDBG_16643"/>
<reference evidence="2" key="1">
    <citation type="journal article" date="2015" name="PLoS Genet.">
        <title>The dynamic genome and transcriptome of the human fungal pathogen Blastomyces and close relative Emmonsia.</title>
        <authorList>
            <person name="Munoz J.F."/>
            <person name="Gauthier G.M."/>
            <person name="Desjardins C.A."/>
            <person name="Gallo J.E."/>
            <person name="Holder J."/>
            <person name="Sullivan T.D."/>
            <person name="Marty A.J."/>
            <person name="Carmen J.C."/>
            <person name="Chen Z."/>
            <person name="Ding L."/>
            <person name="Gujja S."/>
            <person name="Magrini V."/>
            <person name="Misas E."/>
            <person name="Mitreva M."/>
            <person name="Priest M."/>
            <person name="Saif S."/>
            <person name="Whiston E.A."/>
            <person name="Young S."/>
            <person name="Zeng Q."/>
            <person name="Goldman W.E."/>
            <person name="Mardis E.R."/>
            <person name="Taylor J.W."/>
            <person name="McEwen J.G."/>
            <person name="Clay O.K."/>
            <person name="Klein B.S."/>
            <person name="Cuomo C.A."/>
        </authorList>
    </citation>
    <scope>NUCLEOTIDE SEQUENCE [LARGE SCALE GENOMIC DNA]</scope>
    <source>
        <strain evidence="2">SLH14081</strain>
    </source>
</reference>
<proteinExistence type="predicted"/>
<accession>A0A179UJ68</accession>
<sequence length="81" mass="9581">MLTYGDLHRGNIIISRTDPPRVMGGTQLNSGWYPDYWEYCKALYPSHYNGDWRNTWIPRIVEQYPEEFTAFSEYVMQIGAI</sequence>
<dbReference type="RefSeq" id="XP_031577250.1">
    <property type="nucleotide sequence ID" value="XM_031724554.1"/>
</dbReference>
<dbReference type="EMBL" id="GG657451">
    <property type="protein sequence ID" value="OAT06492.1"/>
    <property type="molecule type" value="Genomic_DNA"/>
</dbReference>
<name>A0A179UJ68_BLAGS</name>
<evidence type="ECO:0008006" key="3">
    <source>
        <dbReference type="Google" id="ProtNLM"/>
    </source>
</evidence>
<organism evidence="1 2">
    <name type="scientific">Blastomyces gilchristii (strain SLH14081)</name>
    <name type="common">Blastomyces dermatitidis</name>
    <dbReference type="NCBI Taxonomy" id="559298"/>
    <lineage>
        <taxon>Eukaryota</taxon>
        <taxon>Fungi</taxon>
        <taxon>Dikarya</taxon>
        <taxon>Ascomycota</taxon>
        <taxon>Pezizomycotina</taxon>
        <taxon>Eurotiomycetes</taxon>
        <taxon>Eurotiomycetidae</taxon>
        <taxon>Onygenales</taxon>
        <taxon>Ajellomycetaceae</taxon>
        <taxon>Blastomyces</taxon>
    </lineage>
</organism>
<dbReference type="AlphaFoldDB" id="A0A179UJ68"/>
<evidence type="ECO:0000313" key="2">
    <source>
        <dbReference type="Proteomes" id="UP000002038"/>
    </source>
</evidence>